<comment type="caution">
    <text evidence="1">The sequence shown here is derived from an EMBL/GenBank/DDBJ whole genome shotgun (WGS) entry which is preliminary data.</text>
</comment>
<dbReference type="RefSeq" id="WP_200683610.1">
    <property type="nucleotide sequence ID" value="NZ_JAEPRQ010000001.1"/>
</dbReference>
<proteinExistence type="predicted"/>
<reference evidence="1" key="1">
    <citation type="submission" date="2021-01" db="EMBL/GenBank/DDBJ databases">
        <title>Paracoccus amoyensis sp. nov., isolated from the surface seawater along the coast of Xiamen Island, China.</title>
        <authorList>
            <person name="Lyu L."/>
        </authorList>
    </citation>
    <scope>NUCLEOTIDE SEQUENCE</scope>
    <source>
        <strain evidence="1">MJ17</strain>
    </source>
</reference>
<organism evidence="1 2">
    <name type="scientific">Paracoccus caeni</name>
    <dbReference type="NCBI Taxonomy" id="657651"/>
    <lineage>
        <taxon>Bacteria</taxon>
        <taxon>Pseudomonadati</taxon>
        <taxon>Pseudomonadota</taxon>
        <taxon>Alphaproteobacteria</taxon>
        <taxon>Rhodobacterales</taxon>
        <taxon>Paracoccaceae</taxon>
        <taxon>Paracoccus</taxon>
    </lineage>
</organism>
<sequence>MRVDLMIISVFLLMSCVPVTTPKGAGELIKFSKSSDLVEARLYSNDVFEESGFEDGTSGLRYFDRPEQLQKGAFDSALGYLRGHPFEAKEDFGVERPCRENDAQIIITYFGDEYESFVYTAPCWDEEIGPYLDHLIDLIGQYRAD</sequence>
<evidence type="ECO:0000313" key="1">
    <source>
        <dbReference type="EMBL" id="MBK4214846.1"/>
    </source>
</evidence>
<dbReference type="AlphaFoldDB" id="A0A934VTL4"/>
<keyword evidence="2" id="KW-1185">Reference proteome</keyword>
<name>A0A934VTL4_9RHOB</name>
<gene>
    <name evidence="1" type="ORF">JJJ17_02790</name>
</gene>
<dbReference type="EMBL" id="JAEPRQ010000001">
    <property type="protein sequence ID" value="MBK4214846.1"/>
    <property type="molecule type" value="Genomic_DNA"/>
</dbReference>
<evidence type="ECO:0000313" key="2">
    <source>
        <dbReference type="Proteomes" id="UP000640485"/>
    </source>
</evidence>
<dbReference type="Proteomes" id="UP000640485">
    <property type="component" value="Unassembled WGS sequence"/>
</dbReference>
<dbReference type="PROSITE" id="PS51257">
    <property type="entry name" value="PROKAR_LIPOPROTEIN"/>
    <property type="match status" value="1"/>
</dbReference>
<accession>A0A934VTL4</accession>
<protein>
    <submittedName>
        <fullName evidence="1">Uncharacterized protein</fullName>
    </submittedName>
</protein>